<keyword evidence="3" id="KW-1185">Reference proteome</keyword>
<evidence type="ECO:0000313" key="2">
    <source>
        <dbReference type="EMBL" id="CAE6705510.1"/>
    </source>
</evidence>
<proteinExistence type="predicted"/>
<feature type="region of interest" description="Disordered" evidence="1">
    <location>
        <begin position="1"/>
        <end position="21"/>
    </location>
</feature>
<evidence type="ECO:0000256" key="1">
    <source>
        <dbReference type="SAM" id="MobiDB-lite"/>
    </source>
</evidence>
<accession>A0A916BEB3</accession>
<dbReference type="Proteomes" id="UP000675882">
    <property type="component" value="Unassembled WGS sequence"/>
</dbReference>
<feature type="compositionally biased region" description="Low complexity" evidence="1">
    <location>
        <begin position="10"/>
        <end position="21"/>
    </location>
</feature>
<gene>
    <name evidence="2" type="ORF">NTGZN8_170004</name>
</gene>
<dbReference type="EMBL" id="CAJNBL010000009">
    <property type="protein sequence ID" value="CAE6705510.1"/>
    <property type="molecule type" value="Genomic_DNA"/>
</dbReference>
<reference evidence="2" key="1">
    <citation type="submission" date="2021-02" db="EMBL/GenBank/DDBJ databases">
        <authorList>
            <person name="Han P."/>
        </authorList>
    </citation>
    <scope>NUCLEOTIDE SEQUENCE</scope>
    <source>
        <strain evidence="2">Candidatus Nitrotoga sp. ZN8</strain>
    </source>
</reference>
<organism evidence="2 3">
    <name type="scientific">Candidatus Nitrotoga fabula</name>
    <dbReference type="NCBI Taxonomy" id="2182327"/>
    <lineage>
        <taxon>Bacteria</taxon>
        <taxon>Pseudomonadati</taxon>
        <taxon>Pseudomonadota</taxon>
        <taxon>Betaproteobacteria</taxon>
        <taxon>Nitrosomonadales</taxon>
        <taxon>Gallionellaceae</taxon>
        <taxon>Candidatus Nitrotoga</taxon>
    </lineage>
</organism>
<evidence type="ECO:0000313" key="3">
    <source>
        <dbReference type="Proteomes" id="UP000675882"/>
    </source>
</evidence>
<dbReference type="AlphaFoldDB" id="A0A916BEB3"/>
<comment type="caution">
    <text evidence="2">The sequence shown here is derived from an EMBL/GenBank/DDBJ whole genome shotgun (WGS) entry which is preliminary data.</text>
</comment>
<sequence>MPWSTGAEVPALPLSAGAGAPEAAAEKEARVSMAAISTDNAFIGNSSFN</sequence>
<name>A0A916BEB3_9PROT</name>
<protein>
    <submittedName>
        <fullName evidence="2">Uncharacterized protein</fullName>
    </submittedName>
</protein>